<sequence length="232" mass="26480">MSLIKEKILKIGMLLGIILLCLTIISLILFGINKFKLGSQLATINQMNYLSNLLVRQQANLFAMLFADNPNSDLLTKKLNDFTKEEFVIDASVYGANGKLLAHSANFVGLHDKLNLNQKANNTTQPNIQQIVEPIYSSNGIEGFLRITLDMKYRQASQRKINHIFNQLYGELIILFLASALLVNSIHYFLNYHRRTRQKTPDMMPITHAIKKSTASANFHRRRKRFKRSLSG</sequence>
<evidence type="ECO:0000313" key="8">
    <source>
        <dbReference type="EMBL" id="QQF81716.1"/>
    </source>
</evidence>
<dbReference type="AlphaFoldDB" id="A0A9Q6YYL3"/>
<accession>A0A9Q6YYL3</accession>
<feature type="transmembrane region" description="Helical" evidence="7">
    <location>
        <begin position="168"/>
        <end position="190"/>
    </location>
</feature>
<dbReference type="EMBL" id="CP066558">
    <property type="protein sequence ID" value="QQF81716.1"/>
    <property type="molecule type" value="Genomic_DNA"/>
</dbReference>
<keyword evidence="4 7" id="KW-0812">Transmembrane</keyword>
<evidence type="ECO:0000256" key="4">
    <source>
        <dbReference type="ARBA" id="ARBA00022692"/>
    </source>
</evidence>
<evidence type="ECO:0000313" key="9">
    <source>
        <dbReference type="Proteomes" id="UP000595373"/>
    </source>
</evidence>
<gene>
    <name evidence="8" type="ORF">JFL49_06395</name>
</gene>
<evidence type="ECO:0000256" key="7">
    <source>
        <dbReference type="SAM" id="Phobius"/>
    </source>
</evidence>
<dbReference type="InterPro" id="IPR019305">
    <property type="entry name" value="Uncharacterised_Smp"/>
</dbReference>
<keyword evidence="5 7" id="KW-1133">Transmembrane helix</keyword>
<proteinExistence type="inferred from homology"/>
<organism evidence="8 9">
    <name type="scientific">Histophilus somni</name>
    <name type="common">Haemophilus somnus</name>
    <dbReference type="NCBI Taxonomy" id="731"/>
    <lineage>
        <taxon>Bacteria</taxon>
        <taxon>Pseudomonadati</taxon>
        <taxon>Pseudomonadota</taxon>
        <taxon>Gammaproteobacteria</taxon>
        <taxon>Pasteurellales</taxon>
        <taxon>Pasteurellaceae</taxon>
        <taxon>Histophilus</taxon>
    </lineage>
</organism>
<evidence type="ECO:0000256" key="1">
    <source>
        <dbReference type="ARBA" id="ARBA00004236"/>
    </source>
</evidence>
<dbReference type="Pfam" id="PF10144">
    <property type="entry name" value="SMP_2"/>
    <property type="match status" value="1"/>
</dbReference>
<comment type="subcellular location">
    <subcellularLocation>
        <location evidence="1">Cell membrane</location>
    </subcellularLocation>
</comment>
<name>A0A9Q6YYL3_HISSO</name>
<dbReference type="GO" id="GO:0005886">
    <property type="term" value="C:plasma membrane"/>
    <property type="evidence" value="ECO:0007669"/>
    <property type="project" value="UniProtKB-SubCell"/>
</dbReference>
<protein>
    <submittedName>
        <fullName evidence="8">YtjB family periplasmic protein</fullName>
    </submittedName>
</protein>
<dbReference type="OrthoDB" id="5685444at2"/>
<comment type="similarity">
    <text evidence="2">Belongs to the Smp family.</text>
</comment>
<evidence type="ECO:0000256" key="5">
    <source>
        <dbReference type="ARBA" id="ARBA00022989"/>
    </source>
</evidence>
<dbReference type="RefSeq" id="WP_075293751.1">
    <property type="nucleotide sequence ID" value="NZ_CP018802.1"/>
</dbReference>
<keyword evidence="3" id="KW-1003">Cell membrane</keyword>
<reference evidence="8 9" key="1">
    <citation type="submission" date="2020-12" db="EMBL/GenBank/DDBJ databases">
        <title>ASc-MMNZ-VFA-070.</title>
        <authorList>
            <person name="Schryvers A."/>
            <person name="Mostafa Nazari M."/>
            <person name="Farshchi Andisi V."/>
            <person name="Timsit E."/>
            <person name="Walter Morck D."/>
        </authorList>
    </citation>
    <scope>NUCLEOTIDE SEQUENCE [LARGE SCALE GENOMIC DNA]</scope>
    <source>
        <strain evidence="8 9">ASc-MMNZ-VFA-070</strain>
    </source>
</reference>
<evidence type="ECO:0000256" key="6">
    <source>
        <dbReference type="ARBA" id="ARBA00023136"/>
    </source>
</evidence>
<feature type="transmembrane region" description="Helical" evidence="7">
    <location>
        <begin position="12"/>
        <end position="32"/>
    </location>
</feature>
<evidence type="ECO:0000256" key="2">
    <source>
        <dbReference type="ARBA" id="ARBA00005362"/>
    </source>
</evidence>
<keyword evidence="6 7" id="KW-0472">Membrane</keyword>
<dbReference type="Proteomes" id="UP000595373">
    <property type="component" value="Chromosome"/>
</dbReference>
<keyword evidence="9" id="KW-1185">Reference proteome</keyword>
<evidence type="ECO:0000256" key="3">
    <source>
        <dbReference type="ARBA" id="ARBA00022475"/>
    </source>
</evidence>